<dbReference type="PANTHER" id="PTHR30055:SF234">
    <property type="entry name" value="HTH-TYPE TRANSCRIPTIONAL REGULATOR BETI"/>
    <property type="match status" value="1"/>
</dbReference>
<organism evidence="6 7">
    <name type="scientific">Pseudomonas panipatensis</name>
    <dbReference type="NCBI Taxonomy" id="428992"/>
    <lineage>
        <taxon>Bacteria</taxon>
        <taxon>Pseudomonadati</taxon>
        <taxon>Pseudomonadota</taxon>
        <taxon>Gammaproteobacteria</taxon>
        <taxon>Pseudomonadales</taxon>
        <taxon>Pseudomonadaceae</taxon>
        <taxon>Pseudomonas</taxon>
    </lineage>
</organism>
<dbReference type="RefSeq" id="WP_170842830.1">
    <property type="nucleotide sequence ID" value="NZ_FNDS01000009.1"/>
</dbReference>
<evidence type="ECO:0000313" key="6">
    <source>
        <dbReference type="EMBL" id="SDI45835.1"/>
    </source>
</evidence>
<keyword evidence="3" id="KW-0804">Transcription</keyword>
<evidence type="ECO:0000256" key="1">
    <source>
        <dbReference type="ARBA" id="ARBA00023015"/>
    </source>
</evidence>
<accession>A0A1G8KQU7</accession>
<dbReference type="GO" id="GO:0000976">
    <property type="term" value="F:transcription cis-regulatory region binding"/>
    <property type="evidence" value="ECO:0007669"/>
    <property type="project" value="TreeGrafter"/>
</dbReference>
<evidence type="ECO:0000259" key="5">
    <source>
        <dbReference type="PROSITE" id="PS50977"/>
    </source>
</evidence>
<sequence length="205" mass="22499">MARVGAELRRQDFVEATIKVIAEHGVANATTRRIATAAGCPLASLHYLFHTKEDLFYAVFETLFTLPQQALENVPAGTTVVETSTGLLRHLIHWFITHPNAAVAQYDLFNWANRNAPEMAAKIYAEAIEAAKQAIERSVGVQLDEASLGVISRLLVQLVDGLVIAWSAHRDDARLRIETETACEALAMLVTSQLTHQAALLRATN</sequence>
<proteinExistence type="predicted"/>
<dbReference type="InterPro" id="IPR001647">
    <property type="entry name" value="HTH_TetR"/>
</dbReference>
<dbReference type="SUPFAM" id="SSF46689">
    <property type="entry name" value="Homeodomain-like"/>
    <property type="match status" value="1"/>
</dbReference>
<name>A0A1G8KQU7_9PSED</name>
<keyword evidence="7" id="KW-1185">Reference proteome</keyword>
<evidence type="ECO:0000256" key="2">
    <source>
        <dbReference type="ARBA" id="ARBA00023125"/>
    </source>
</evidence>
<protein>
    <submittedName>
        <fullName evidence="6">Transcriptional regulator, TetR family</fullName>
    </submittedName>
</protein>
<evidence type="ECO:0000256" key="4">
    <source>
        <dbReference type="PROSITE-ProRule" id="PRU00335"/>
    </source>
</evidence>
<keyword evidence="2 4" id="KW-0238">DNA-binding</keyword>
<dbReference type="PROSITE" id="PS50977">
    <property type="entry name" value="HTH_TETR_2"/>
    <property type="match status" value="1"/>
</dbReference>
<gene>
    <name evidence="6" type="ORF">SAMN05216272_109200</name>
</gene>
<feature type="DNA-binding region" description="H-T-H motif" evidence="4">
    <location>
        <begin position="30"/>
        <end position="49"/>
    </location>
</feature>
<dbReference type="AlphaFoldDB" id="A0A1G8KQU7"/>
<dbReference type="STRING" id="428992.SAMN05216272_109200"/>
<evidence type="ECO:0000256" key="3">
    <source>
        <dbReference type="ARBA" id="ARBA00023163"/>
    </source>
</evidence>
<dbReference type="InterPro" id="IPR009057">
    <property type="entry name" value="Homeodomain-like_sf"/>
</dbReference>
<feature type="domain" description="HTH tetR-type" evidence="5">
    <location>
        <begin position="7"/>
        <end position="67"/>
    </location>
</feature>
<dbReference type="PANTHER" id="PTHR30055">
    <property type="entry name" value="HTH-TYPE TRANSCRIPTIONAL REGULATOR RUTR"/>
    <property type="match status" value="1"/>
</dbReference>
<dbReference type="InterPro" id="IPR050109">
    <property type="entry name" value="HTH-type_TetR-like_transc_reg"/>
</dbReference>
<reference evidence="7" key="1">
    <citation type="submission" date="2016-10" db="EMBL/GenBank/DDBJ databases">
        <authorList>
            <person name="Varghese N."/>
            <person name="Submissions S."/>
        </authorList>
    </citation>
    <scope>NUCLEOTIDE SEQUENCE [LARGE SCALE GENOMIC DNA]</scope>
    <source>
        <strain evidence="7">CCM 7469</strain>
    </source>
</reference>
<dbReference type="Pfam" id="PF00440">
    <property type="entry name" value="TetR_N"/>
    <property type="match status" value="1"/>
</dbReference>
<dbReference type="Gene3D" id="1.10.357.10">
    <property type="entry name" value="Tetracycline Repressor, domain 2"/>
    <property type="match status" value="1"/>
</dbReference>
<dbReference type="GO" id="GO:0003700">
    <property type="term" value="F:DNA-binding transcription factor activity"/>
    <property type="evidence" value="ECO:0007669"/>
    <property type="project" value="TreeGrafter"/>
</dbReference>
<dbReference type="EMBL" id="FNDS01000009">
    <property type="protein sequence ID" value="SDI45835.1"/>
    <property type="molecule type" value="Genomic_DNA"/>
</dbReference>
<evidence type="ECO:0000313" key="7">
    <source>
        <dbReference type="Proteomes" id="UP000199636"/>
    </source>
</evidence>
<dbReference type="Proteomes" id="UP000199636">
    <property type="component" value="Unassembled WGS sequence"/>
</dbReference>
<keyword evidence="1" id="KW-0805">Transcription regulation</keyword>